<evidence type="ECO:0000256" key="5">
    <source>
        <dbReference type="PROSITE-ProRule" id="PRU00042"/>
    </source>
</evidence>
<feature type="region of interest" description="Disordered" evidence="6">
    <location>
        <begin position="196"/>
        <end position="290"/>
    </location>
</feature>
<gene>
    <name evidence="8" type="ORF">PUNSTDRAFT_146509</name>
</gene>
<dbReference type="OMA" id="WAISTTV"/>
<protein>
    <recommendedName>
        <fullName evidence="7">C2H2-type domain-containing protein</fullName>
    </recommendedName>
</protein>
<dbReference type="SUPFAM" id="SSF57667">
    <property type="entry name" value="beta-beta-alpha zinc fingers"/>
    <property type="match status" value="1"/>
</dbReference>
<feature type="region of interest" description="Disordered" evidence="6">
    <location>
        <begin position="335"/>
        <end position="394"/>
    </location>
</feature>
<proteinExistence type="predicted"/>
<dbReference type="EMBL" id="JH687555">
    <property type="protein sequence ID" value="EIN04236.1"/>
    <property type="molecule type" value="Genomic_DNA"/>
</dbReference>
<feature type="compositionally biased region" description="Low complexity" evidence="6">
    <location>
        <begin position="31"/>
        <end position="52"/>
    </location>
</feature>
<dbReference type="HOGENOM" id="CLU_563974_0_0_1"/>
<dbReference type="Gene3D" id="3.30.160.60">
    <property type="entry name" value="Classic Zinc Finger"/>
    <property type="match status" value="2"/>
</dbReference>
<accession>R7S4R6</accession>
<evidence type="ECO:0000256" key="2">
    <source>
        <dbReference type="ARBA" id="ARBA00022737"/>
    </source>
</evidence>
<feature type="domain" description="C2H2-type" evidence="7">
    <location>
        <begin position="313"/>
        <end position="337"/>
    </location>
</feature>
<sequence length="484" mass="51419">MRVTLPSIHEMFPEHLARTAQPPTPPPYRHATYPTPTSPSFPSSPASPRTAAQYRQPHGPEYSAGTYARPRPYSPPPAAATYGFHHPGAPTAFPAVSGTTTAASSPAAAAAAHKAANSPAFRVAMHPHPHPHPAPPRSRTSAMPSPPPTSASAFFTFDSSAHAHVHPAAASTSQAVPGAAVLAGTGSPPLLVPAATARSAEHPASQRRRERRELAKVLPAPSARPRAGSTKSAASPVVAAKEEGSPGQQSFQLGSASSTSEADSAARDEEAAEAEADSKHGDRKHQCPECKKRFNRPSSLRIHFNVHDGNKPFKCPFPGCGRFFNVNSNMRRHFRNHGQPSIAKPGPNHFPYDGQASSPSADAARPSQSPRQLQKAYPPLAVSDSMDVDEDEDEDMAYNAPRRIISYRASVAAAAAASFVGQPPAPRHISPASESGWSQDSSNSYESSSNHHGGHMPLHQRYSYERSRSRSHSFSPAGSDADER</sequence>
<feature type="compositionally biased region" description="Basic and acidic residues" evidence="6">
    <location>
        <begin position="276"/>
        <end position="290"/>
    </location>
</feature>
<feature type="domain" description="C2H2-type" evidence="7">
    <location>
        <begin position="285"/>
        <end position="312"/>
    </location>
</feature>
<evidence type="ECO:0000259" key="7">
    <source>
        <dbReference type="PROSITE" id="PS50157"/>
    </source>
</evidence>
<keyword evidence="9" id="KW-1185">Reference proteome</keyword>
<dbReference type="GO" id="GO:0000981">
    <property type="term" value="F:DNA-binding transcription factor activity, RNA polymerase II-specific"/>
    <property type="evidence" value="ECO:0007669"/>
    <property type="project" value="TreeGrafter"/>
</dbReference>
<dbReference type="RefSeq" id="XP_007388379.1">
    <property type="nucleotide sequence ID" value="XM_007388317.1"/>
</dbReference>
<feature type="compositionally biased region" description="Low complexity" evidence="6">
    <location>
        <begin position="355"/>
        <end position="371"/>
    </location>
</feature>
<dbReference type="KEGG" id="psq:PUNSTDRAFT_146509"/>
<dbReference type="GeneID" id="18881663"/>
<dbReference type="Proteomes" id="UP000054196">
    <property type="component" value="Unassembled WGS sequence"/>
</dbReference>
<dbReference type="Pfam" id="PF00096">
    <property type="entry name" value="zf-C2H2"/>
    <property type="match status" value="2"/>
</dbReference>
<evidence type="ECO:0000313" key="8">
    <source>
        <dbReference type="EMBL" id="EIN04236.1"/>
    </source>
</evidence>
<keyword evidence="3 5" id="KW-0863">Zinc-finger</keyword>
<feature type="region of interest" description="Disordered" evidence="6">
    <location>
        <begin position="421"/>
        <end position="484"/>
    </location>
</feature>
<feature type="compositionally biased region" description="Low complexity" evidence="6">
    <location>
        <begin position="438"/>
        <end position="448"/>
    </location>
</feature>
<reference evidence="9" key="1">
    <citation type="journal article" date="2012" name="Science">
        <title>The Paleozoic origin of enzymatic lignin decomposition reconstructed from 31 fungal genomes.</title>
        <authorList>
            <person name="Floudas D."/>
            <person name="Binder M."/>
            <person name="Riley R."/>
            <person name="Barry K."/>
            <person name="Blanchette R.A."/>
            <person name="Henrissat B."/>
            <person name="Martinez A.T."/>
            <person name="Otillar R."/>
            <person name="Spatafora J.W."/>
            <person name="Yadav J.S."/>
            <person name="Aerts A."/>
            <person name="Benoit I."/>
            <person name="Boyd A."/>
            <person name="Carlson A."/>
            <person name="Copeland A."/>
            <person name="Coutinho P.M."/>
            <person name="de Vries R.P."/>
            <person name="Ferreira P."/>
            <person name="Findley K."/>
            <person name="Foster B."/>
            <person name="Gaskell J."/>
            <person name="Glotzer D."/>
            <person name="Gorecki P."/>
            <person name="Heitman J."/>
            <person name="Hesse C."/>
            <person name="Hori C."/>
            <person name="Igarashi K."/>
            <person name="Jurgens J.A."/>
            <person name="Kallen N."/>
            <person name="Kersten P."/>
            <person name="Kohler A."/>
            <person name="Kuees U."/>
            <person name="Kumar T.K.A."/>
            <person name="Kuo A."/>
            <person name="LaButti K."/>
            <person name="Larrondo L.F."/>
            <person name="Lindquist E."/>
            <person name="Ling A."/>
            <person name="Lombard V."/>
            <person name="Lucas S."/>
            <person name="Lundell T."/>
            <person name="Martin R."/>
            <person name="McLaughlin D.J."/>
            <person name="Morgenstern I."/>
            <person name="Morin E."/>
            <person name="Murat C."/>
            <person name="Nagy L.G."/>
            <person name="Nolan M."/>
            <person name="Ohm R.A."/>
            <person name="Patyshakuliyeva A."/>
            <person name="Rokas A."/>
            <person name="Ruiz-Duenas F.J."/>
            <person name="Sabat G."/>
            <person name="Salamov A."/>
            <person name="Samejima M."/>
            <person name="Schmutz J."/>
            <person name="Slot J.C."/>
            <person name="St John F."/>
            <person name="Stenlid J."/>
            <person name="Sun H."/>
            <person name="Sun S."/>
            <person name="Syed K."/>
            <person name="Tsang A."/>
            <person name="Wiebenga A."/>
            <person name="Young D."/>
            <person name="Pisabarro A."/>
            <person name="Eastwood D.C."/>
            <person name="Martin F."/>
            <person name="Cullen D."/>
            <person name="Grigoriev I.V."/>
            <person name="Hibbett D.S."/>
        </authorList>
    </citation>
    <scope>NUCLEOTIDE SEQUENCE [LARGE SCALE GENOMIC DNA]</scope>
    <source>
        <strain evidence="9">HHB-11173 SS5</strain>
    </source>
</reference>
<organism evidence="8 9">
    <name type="scientific">Punctularia strigosozonata (strain HHB-11173)</name>
    <name type="common">White-rot fungus</name>
    <dbReference type="NCBI Taxonomy" id="741275"/>
    <lineage>
        <taxon>Eukaryota</taxon>
        <taxon>Fungi</taxon>
        <taxon>Dikarya</taxon>
        <taxon>Basidiomycota</taxon>
        <taxon>Agaricomycotina</taxon>
        <taxon>Agaricomycetes</taxon>
        <taxon>Corticiales</taxon>
        <taxon>Punctulariaceae</taxon>
        <taxon>Punctularia</taxon>
    </lineage>
</organism>
<dbReference type="AlphaFoldDB" id="R7S4R6"/>
<name>R7S4R6_PUNST</name>
<dbReference type="InterPro" id="IPR013087">
    <property type="entry name" value="Znf_C2H2_type"/>
</dbReference>
<dbReference type="SMART" id="SM00355">
    <property type="entry name" value="ZnF_C2H2"/>
    <property type="match status" value="2"/>
</dbReference>
<evidence type="ECO:0000256" key="6">
    <source>
        <dbReference type="SAM" id="MobiDB-lite"/>
    </source>
</evidence>
<keyword evidence="2" id="KW-0677">Repeat</keyword>
<dbReference type="PANTHER" id="PTHR14003:SF19">
    <property type="entry name" value="YY2 TRANSCRIPTION FACTOR"/>
    <property type="match status" value="1"/>
</dbReference>
<dbReference type="OrthoDB" id="6077919at2759"/>
<evidence type="ECO:0000256" key="3">
    <source>
        <dbReference type="ARBA" id="ARBA00022771"/>
    </source>
</evidence>
<dbReference type="PROSITE" id="PS50157">
    <property type="entry name" value="ZINC_FINGER_C2H2_2"/>
    <property type="match status" value="2"/>
</dbReference>
<dbReference type="PROSITE" id="PS00028">
    <property type="entry name" value="ZINC_FINGER_C2H2_1"/>
    <property type="match status" value="2"/>
</dbReference>
<dbReference type="PANTHER" id="PTHR14003">
    <property type="entry name" value="TRANSCRIPTIONAL REPRESSOR PROTEIN YY"/>
    <property type="match status" value="1"/>
</dbReference>
<dbReference type="GO" id="GO:0031519">
    <property type="term" value="C:PcG protein complex"/>
    <property type="evidence" value="ECO:0007669"/>
    <property type="project" value="TreeGrafter"/>
</dbReference>
<evidence type="ECO:0000256" key="1">
    <source>
        <dbReference type="ARBA" id="ARBA00022723"/>
    </source>
</evidence>
<dbReference type="GO" id="GO:0005667">
    <property type="term" value="C:transcription regulator complex"/>
    <property type="evidence" value="ECO:0007669"/>
    <property type="project" value="TreeGrafter"/>
</dbReference>
<evidence type="ECO:0000256" key="4">
    <source>
        <dbReference type="ARBA" id="ARBA00022833"/>
    </source>
</evidence>
<dbReference type="GO" id="GO:0008270">
    <property type="term" value="F:zinc ion binding"/>
    <property type="evidence" value="ECO:0007669"/>
    <property type="project" value="UniProtKB-KW"/>
</dbReference>
<dbReference type="GO" id="GO:0000785">
    <property type="term" value="C:chromatin"/>
    <property type="evidence" value="ECO:0007669"/>
    <property type="project" value="TreeGrafter"/>
</dbReference>
<keyword evidence="1" id="KW-0479">Metal-binding</keyword>
<keyword evidence="4" id="KW-0862">Zinc</keyword>
<dbReference type="InterPro" id="IPR036236">
    <property type="entry name" value="Znf_C2H2_sf"/>
</dbReference>
<feature type="region of interest" description="Disordered" evidence="6">
    <location>
        <begin position="123"/>
        <end position="154"/>
    </location>
</feature>
<dbReference type="eggNOG" id="KOG1721">
    <property type="taxonomic scope" value="Eukaryota"/>
</dbReference>
<dbReference type="GO" id="GO:0000978">
    <property type="term" value="F:RNA polymerase II cis-regulatory region sequence-specific DNA binding"/>
    <property type="evidence" value="ECO:0007669"/>
    <property type="project" value="TreeGrafter"/>
</dbReference>
<feature type="region of interest" description="Disordered" evidence="6">
    <location>
        <begin position="1"/>
        <end position="85"/>
    </location>
</feature>
<dbReference type="FunFam" id="3.30.160.60:FF:000100">
    <property type="entry name" value="Zinc finger 45-like"/>
    <property type="match status" value="1"/>
</dbReference>
<evidence type="ECO:0000313" key="9">
    <source>
        <dbReference type="Proteomes" id="UP000054196"/>
    </source>
</evidence>